<proteinExistence type="predicted"/>
<dbReference type="EMBL" id="JBHUPB010000004">
    <property type="protein sequence ID" value="MFD2966644.1"/>
    <property type="molecule type" value="Genomic_DNA"/>
</dbReference>
<evidence type="ECO:0000313" key="1">
    <source>
        <dbReference type="EMBL" id="MFD2966644.1"/>
    </source>
</evidence>
<dbReference type="InterPro" id="IPR025366">
    <property type="entry name" value="DUF4270"/>
</dbReference>
<comment type="caution">
    <text evidence="1">The sequence shown here is derived from an EMBL/GenBank/DDBJ whole genome shotgun (WGS) entry which is preliminary data.</text>
</comment>
<dbReference type="PROSITE" id="PS51257">
    <property type="entry name" value="PROKAR_LIPOPROTEIN"/>
    <property type="match status" value="1"/>
</dbReference>
<protein>
    <submittedName>
        <fullName evidence="1">DUF4270 family protein</fullName>
    </submittedName>
</protein>
<dbReference type="RefSeq" id="WP_320182347.1">
    <property type="nucleotide sequence ID" value="NZ_CP138332.1"/>
</dbReference>
<dbReference type="Proteomes" id="UP001597525">
    <property type="component" value="Unassembled WGS sequence"/>
</dbReference>
<evidence type="ECO:0000313" key="2">
    <source>
        <dbReference type="Proteomes" id="UP001597525"/>
    </source>
</evidence>
<name>A0ABW6BF22_9SPHI</name>
<keyword evidence="2" id="KW-1185">Reference proteome</keyword>
<accession>A0ABW6BF22</accession>
<gene>
    <name evidence="1" type="ORF">ACFS7Y_04560</name>
</gene>
<sequence>MNQFLKRSITFFALPVFILIIAGACDKDMSVMLDNTATNNVGVSFIDSFTVNTSTVQLNNMPSAGTGSVLVGKAADSRFGEVKSTSYFRIGFSSIANDIPEAAVFDSLNLVLRPTTNRYYFGDTTKVQRISVHQLDQVLESKTLTGGIQNTALPIYVTGASIFNDQTFDYNPVSIGAASFAPRVRALDSLNIRLDASIGQNFFDLIKANDLRVSSNENFRDYFKGLVLVPDEENTAVLAFNDTVQVKINYSYTGTDGFRRSGSKILSLVDRSLQFNHIAYDREGTVFEPLTAVNREMQTSTTSGLTYVQSGTGVVAKLDFPSLKEFLQDENISINKAELVIETSSPANTMYPIPGSLMLFVANHEGVPTSFIPTPFGTGTVQQAAFAGGNQAGRNGRYTFNMILYMKNLKSTGTYDNTSLYLSSVFPGTASTFSTFNTAFIAVENARPKIKLNILYTKFR</sequence>
<reference evidence="2" key="1">
    <citation type="journal article" date="2019" name="Int. J. Syst. Evol. Microbiol.">
        <title>The Global Catalogue of Microorganisms (GCM) 10K type strain sequencing project: providing services to taxonomists for standard genome sequencing and annotation.</title>
        <authorList>
            <consortium name="The Broad Institute Genomics Platform"/>
            <consortium name="The Broad Institute Genome Sequencing Center for Infectious Disease"/>
            <person name="Wu L."/>
            <person name="Ma J."/>
        </authorList>
    </citation>
    <scope>NUCLEOTIDE SEQUENCE [LARGE SCALE GENOMIC DNA]</scope>
    <source>
        <strain evidence="2">KCTC 22814</strain>
    </source>
</reference>
<dbReference type="Pfam" id="PF14092">
    <property type="entry name" value="DUF4270"/>
    <property type="match status" value="1"/>
</dbReference>
<organism evidence="1 2">
    <name type="scientific">Sphingobacterium bambusae</name>
    <dbReference type="NCBI Taxonomy" id="662858"/>
    <lineage>
        <taxon>Bacteria</taxon>
        <taxon>Pseudomonadati</taxon>
        <taxon>Bacteroidota</taxon>
        <taxon>Sphingobacteriia</taxon>
        <taxon>Sphingobacteriales</taxon>
        <taxon>Sphingobacteriaceae</taxon>
        <taxon>Sphingobacterium</taxon>
    </lineage>
</organism>